<keyword evidence="2" id="KW-1185">Reference proteome</keyword>
<evidence type="ECO:0000313" key="2">
    <source>
        <dbReference type="Proteomes" id="UP001056120"/>
    </source>
</evidence>
<proteinExistence type="predicted"/>
<accession>A0ACB9JB28</accession>
<evidence type="ECO:0000313" key="1">
    <source>
        <dbReference type="EMBL" id="KAI3816941.1"/>
    </source>
</evidence>
<dbReference type="Proteomes" id="UP001056120">
    <property type="component" value="Linkage Group LG04"/>
</dbReference>
<sequence>MAAWRVWGLPLENVGEIEHEEYYTEVFVGKQFILLDLFAFLELRTFPQETMVPMNSCNTLHHYSAFWGLMLPVSVSLMGSDVLRGYWAQRLLWEIGGYVVFILLLYTDMKSF</sequence>
<gene>
    <name evidence="1" type="ORF">L1987_10726</name>
</gene>
<organism evidence="1 2">
    <name type="scientific">Smallanthus sonchifolius</name>
    <dbReference type="NCBI Taxonomy" id="185202"/>
    <lineage>
        <taxon>Eukaryota</taxon>
        <taxon>Viridiplantae</taxon>
        <taxon>Streptophyta</taxon>
        <taxon>Embryophyta</taxon>
        <taxon>Tracheophyta</taxon>
        <taxon>Spermatophyta</taxon>
        <taxon>Magnoliopsida</taxon>
        <taxon>eudicotyledons</taxon>
        <taxon>Gunneridae</taxon>
        <taxon>Pentapetalae</taxon>
        <taxon>asterids</taxon>
        <taxon>campanulids</taxon>
        <taxon>Asterales</taxon>
        <taxon>Asteraceae</taxon>
        <taxon>Asteroideae</taxon>
        <taxon>Heliantheae alliance</taxon>
        <taxon>Millerieae</taxon>
        <taxon>Smallanthus</taxon>
    </lineage>
</organism>
<reference evidence="2" key="1">
    <citation type="journal article" date="2022" name="Mol. Ecol. Resour.">
        <title>The genomes of chicory, endive, great burdock and yacon provide insights into Asteraceae palaeo-polyploidization history and plant inulin production.</title>
        <authorList>
            <person name="Fan W."/>
            <person name="Wang S."/>
            <person name="Wang H."/>
            <person name="Wang A."/>
            <person name="Jiang F."/>
            <person name="Liu H."/>
            <person name="Zhao H."/>
            <person name="Xu D."/>
            <person name="Zhang Y."/>
        </authorList>
    </citation>
    <scope>NUCLEOTIDE SEQUENCE [LARGE SCALE GENOMIC DNA]</scope>
    <source>
        <strain evidence="2">cv. Yunnan</strain>
    </source>
</reference>
<reference evidence="1 2" key="2">
    <citation type="journal article" date="2022" name="Mol. Ecol. Resour.">
        <title>The genomes of chicory, endive, great burdock and yacon provide insights into Asteraceae paleo-polyploidization history and plant inulin production.</title>
        <authorList>
            <person name="Fan W."/>
            <person name="Wang S."/>
            <person name="Wang H."/>
            <person name="Wang A."/>
            <person name="Jiang F."/>
            <person name="Liu H."/>
            <person name="Zhao H."/>
            <person name="Xu D."/>
            <person name="Zhang Y."/>
        </authorList>
    </citation>
    <scope>NUCLEOTIDE SEQUENCE [LARGE SCALE GENOMIC DNA]</scope>
    <source>
        <strain evidence="2">cv. Yunnan</strain>
        <tissue evidence="1">Leaves</tissue>
    </source>
</reference>
<comment type="caution">
    <text evidence="1">The sequence shown here is derived from an EMBL/GenBank/DDBJ whole genome shotgun (WGS) entry which is preliminary data.</text>
</comment>
<dbReference type="EMBL" id="CM042021">
    <property type="protein sequence ID" value="KAI3816941.1"/>
    <property type="molecule type" value="Genomic_DNA"/>
</dbReference>
<name>A0ACB9JB28_9ASTR</name>
<protein>
    <submittedName>
        <fullName evidence="1">Uncharacterized protein</fullName>
    </submittedName>
</protein>